<dbReference type="RefSeq" id="WP_177165569.1">
    <property type="nucleotide sequence ID" value="NZ_BJUX01000045.1"/>
</dbReference>
<organism evidence="1 2">
    <name type="scientific">Alkalibacterium putridalgicola</name>
    <dbReference type="NCBI Taxonomy" id="426703"/>
    <lineage>
        <taxon>Bacteria</taxon>
        <taxon>Bacillati</taxon>
        <taxon>Bacillota</taxon>
        <taxon>Bacilli</taxon>
        <taxon>Lactobacillales</taxon>
        <taxon>Carnobacteriaceae</taxon>
        <taxon>Alkalibacterium</taxon>
    </lineage>
</organism>
<comment type="caution">
    <text evidence="1">The sequence shown here is derived from an EMBL/GenBank/DDBJ whole genome shotgun (WGS) entry which is preliminary data.</text>
</comment>
<name>A0ABQ0V0G2_9LACT</name>
<evidence type="ECO:0000313" key="2">
    <source>
        <dbReference type="Proteomes" id="UP000321425"/>
    </source>
</evidence>
<protein>
    <submittedName>
        <fullName evidence="1">Uncharacterized protein</fullName>
    </submittedName>
</protein>
<keyword evidence="2" id="KW-1185">Reference proteome</keyword>
<accession>A0ABQ0V0G2</accession>
<proteinExistence type="predicted"/>
<dbReference type="Proteomes" id="UP000321425">
    <property type="component" value="Unassembled WGS sequence"/>
</dbReference>
<gene>
    <name evidence="1" type="ORF">APU01nite_23350</name>
</gene>
<evidence type="ECO:0000313" key="1">
    <source>
        <dbReference type="EMBL" id="GEK90296.1"/>
    </source>
</evidence>
<sequence length="46" mass="5139">MVKSVISTTINIRSETGGRISSNEGEEISIEGQKLTEIRPNHWVLQ</sequence>
<dbReference type="EMBL" id="BJUX01000045">
    <property type="protein sequence ID" value="GEK90296.1"/>
    <property type="molecule type" value="Genomic_DNA"/>
</dbReference>
<reference evidence="1 2" key="1">
    <citation type="submission" date="2019-07" db="EMBL/GenBank/DDBJ databases">
        <title>Whole genome shotgun sequence of Alkalibacterium putridalgicola NBRC 103243.</title>
        <authorList>
            <person name="Hosoyama A."/>
            <person name="Uohara A."/>
            <person name="Ohji S."/>
            <person name="Ichikawa N."/>
        </authorList>
    </citation>
    <scope>NUCLEOTIDE SEQUENCE [LARGE SCALE GENOMIC DNA]</scope>
    <source>
        <strain evidence="1 2">NBRC 103243</strain>
    </source>
</reference>